<dbReference type="KEGG" id="salh:HMF8227_02909"/>
<evidence type="ECO:0000259" key="1">
    <source>
        <dbReference type="SMART" id="SM00065"/>
    </source>
</evidence>
<dbReference type="InterPro" id="IPR003018">
    <property type="entry name" value="GAF"/>
</dbReference>
<dbReference type="AlphaFoldDB" id="A0A2S2E8W4"/>
<evidence type="ECO:0000313" key="2">
    <source>
        <dbReference type="EMBL" id="AWL13357.1"/>
    </source>
</evidence>
<protein>
    <recommendedName>
        <fullName evidence="1">GAF domain-containing protein</fullName>
    </recommendedName>
</protein>
<dbReference type="SUPFAM" id="SSF55781">
    <property type="entry name" value="GAF domain-like"/>
    <property type="match status" value="1"/>
</dbReference>
<reference evidence="2 3" key="1">
    <citation type="submission" date="2018-05" db="EMBL/GenBank/DDBJ databases">
        <title>Salinimonas sp. HMF8227 Genome sequencing and assembly.</title>
        <authorList>
            <person name="Kang H."/>
            <person name="Kang J."/>
            <person name="Cha I."/>
            <person name="Kim H."/>
            <person name="Joh K."/>
        </authorList>
    </citation>
    <scope>NUCLEOTIDE SEQUENCE [LARGE SCALE GENOMIC DNA]</scope>
    <source>
        <strain evidence="2 3">HMF8227</strain>
    </source>
</reference>
<dbReference type="SMART" id="SM00065">
    <property type="entry name" value="GAF"/>
    <property type="match status" value="1"/>
</dbReference>
<keyword evidence="3" id="KW-1185">Reference proteome</keyword>
<organism evidence="2 3">
    <name type="scientific">Saliniradius amylolyticus</name>
    <dbReference type="NCBI Taxonomy" id="2183582"/>
    <lineage>
        <taxon>Bacteria</taxon>
        <taxon>Pseudomonadati</taxon>
        <taxon>Pseudomonadota</taxon>
        <taxon>Gammaproteobacteria</taxon>
        <taxon>Alteromonadales</taxon>
        <taxon>Alteromonadaceae</taxon>
        <taxon>Saliniradius</taxon>
    </lineage>
</organism>
<gene>
    <name evidence="2" type="ORF">HMF8227_02909</name>
</gene>
<dbReference type="EMBL" id="CP029347">
    <property type="protein sequence ID" value="AWL13357.1"/>
    <property type="molecule type" value="Genomic_DNA"/>
</dbReference>
<accession>A0A2S2E8W4</accession>
<sequence>MLEFAKANVSLLTKDQLLKIIEVQSSIIGQHLSSDDSLNAITRLAEQLTFATGAVVELVDGDEMVYRAATGMAAKNVGLRLKRETSLSGLCVKENKVLNCGDAMNDPRVDKAACEKVGLKSMLVVPMAHQDQLLGVLKVFSSKTNAFDEVDIQVLTLATKIISAVLVQSSE</sequence>
<name>A0A2S2E8W4_9ALTE</name>
<proteinExistence type="predicted"/>
<dbReference type="InterPro" id="IPR029016">
    <property type="entry name" value="GAF-like_dom_sf"/>
</dbReference>
<dbReference type="Proteomes" id="UP000245728">
    <property type="component" value="Chromosome"/>
</dbReference>
<dbReference type="Pfam" id="PF13185">
    <property type="entry name" value="GAF_2"/>
    <property type="match status" value="1"/>
</dbReference>
<dbReference type="Gene3D" id="3.30.450.40">
    <property type="match status" value="1"/>
</dbReference>
<dbReference type="RefSeq" id="WP_162558620.1">
    <property type="nucleotide sequence ID" value="NZ_CP029347.1"/>
</dbReference>
<evidence type="ECO:0000313" key="3">
    <source>
        <dbReference type="Proteomes" id="UP000245728"/>
    </source>
</evidence>
<feature type="domain" description="GAF" evidence="1">
    <location>
        <begin position="33"/>
        <end position="171"/>
    </location>
</feature>